<evidence type="ECO:0000313" key="4">
    <source>
        <dbReference type="EMBL" id="KAG8155698.1"/>
    </source>
</evidence>
<dbReference type="PROSITE" id="PS50980">
    <property type="entry name" value="COA_CT_NTER"/>
    <property type="match status" value="1"/>
</dbReference>
<organism evidence="4 5">
    <name type="scientific">Oedothorax gibbosus</name>
    <dbReference type="NCBI Taxonomy" id="931172"/>
    <lineage>
        <taxon>Eukaryota</taxon>
        <taxon>Metazoa</taxon>
        <taxon>Ecdysozoa</taxon>
        <taxon>Arthropoda</taxon>
        <taxon>Chelicerata</taxon>
        <taxon>Arachnida</taxon>
        <taxon>Araneae</taxon>
        <taxon>Araneomorphae</taxon>
        <taxon>Entelegynae</taxon>
        <taxon>Araneoidea</taxon>
        <taxon>Linyphiidae</taxon>
        <taxon>Erigoninae</taxon>
        <taxon>Oedothorax</taxon>
    </lineage>
</organism>
<protein>
    <recommendedName>
        <fullName evidence="3">CoA carboxyltransferase N-terminal domain-containing protein</fullName>
    </recommendedName>
</protein>
<dbReference type="PANTHER" id="PTHR42995:SF5">
    <property type="entry name" value="ACETYL-COENZYME A CARBOXYLASE CARBOXYL TRANSFERASE SUBUNIT BETA, CHLOROPLASTIC"/>
    <property type="match status" value="1"/>
</dbReference>
<dbReference type="GO" id="GO:2001295">
    <property type="term" value="P:malonyl-CoA biosynthetic process"/>
    <property type="evidence" value="ECO:0007669"/>
    <property type="project" value="TreeGrafter"/>
</dbReference>
<accession>A0AAV6TCS2</accession>
<evidence type="ECO:0000256" key="1">
    <source>
        <dbReference type="ARBA" id="ARBA00011842"/>
    </source>
</evidence>
<gene>
    <name evidence="4" type="ORF">JTE90_014195</name>
</gene>
<keyword evidence="2" id="KW-0808">Transferase</keyword>
<feature type="domain" description="CoA carboxyltransferase N-terminal" evidence="3">
    <location>
        <begin position="1"/>
        <end position="145"/>
    </location>
</feature>
<dbReference type="GO" id="GO:0016740">
    <property type="term" value="F:transferase activity"/>
    <property type="evidence" value="ECO:0007669"/>
    <property type="project" value="UniProtKB-KW"/>
</dbReference>
<reference evidence="4 5" key="1">
    <citation type="journal article" date="2022" name="Nat. Ecol. Evol.">
        <title>A masculinizing supergene underlies an exaggerated male reproductive morph in a spider.</title>
        <authorList>
            <person name="Hendrickx F."/>
            <person name="De Corte Z."/>
            <person name="Sonet G."/>
            <person name="Van Belleghem S.M."/>
            <person name="Kostlbacher S."/>
            <person name="Vangestel C."/>
        </authorList>
    </citation>
    <scope>NUCLEOTIDE SEQUENCE [LARGE SCALE GENOMIC DNA]</scope>
    <source>
        <strain evidence="4">W744_W776</strain>
    </source>
</reference>
<dbReference type="SUPFAM" id="SSF52096">
    <property type="entry name" value="ClpP/crotonase"/>
    <property type="match status" value="1"/>
</dbReference>
<dbReference type="AlphaFoldDB" id="A0AAV6TCS2"/>
<dbReference type="GO" id="GO:0003989">
    <property type="term" value="F:acetyl-CoA carboxylase activity"/>
    <property type="evidence" value="ECO:0007669"/>
    <property type="project" value="InterPro"/>
</dbReference>
<dbReference type="GO" id="GO:0006633">
    <property type="term" value="P:fatty acid biosynthetic process"/>
    <property type="evidence" value="ECO:0007669"/>
    <property type="project" value="InterPro"/>
</dbReference>
<proteinExistence type="predicted"/>
<comment type="subunit">
    <text evidence="1">Acetyl-CoA carboxylase is a heterohexamer composed of biotin carboxyl carrier protein, biotin carboxylase and 2 subunits each of ACCase subunit alpha and ACCase plastid-coded subunit beta (accD).</text>
</comment>
<evidence type="ECO:0000259" key="3">
    <source>
        <dbReference type="PROSITE" id="PS50980"/>
    </source>
</evidence>
<dbReference type="PANTHER" id="PTHR42995">
    <property type="entry name" value="ACETYL-COENZYME A CARBOXYLASE CARBOXYL TRANSFERASE SUBUNIT BETA, CHLOROPLASTIC"/>
    <property type="match status" value="1"/>
</dbReference>
<dbReference type="InterPro" id="IPR034733">
    <property type="entry name" value="AcCoA_carboxyl_beta"/>
</dbReference>
<comment type="caution">
    <text evidence="4">The sequence shown here is derived from an EMBL/GenBank/DDBJ whole genome shotgun (WGS) entry which is preliminary data.</text>
</comment>
<dbReference type="InterPro" id="IPR011762">
    <property type="entry name" value="COA_CT_N"/>
</dbReference>
<dbReference type="InterPro" id="IPR029045">
    <property type="entry name" value="ClpP/crotonase-like_dom_sf"/>
</dbReference>
<name>A0AAV6TCS2_9ARAC</name>
<dbReference type="Gene3D" id="3.90.226.10">
    <property type="entry name" value="2-enoyl-CoA Hydratase, Chain A, domain 1"/>
    <property type="match status" value="1"/>
</dbReference>
<evidence type="ECO:0000256" key="2">
    <source>
        <dbReference type="ARBA" id="ARBA00022679"/>
    </source>
</evidence>
<dbReference type="GO" id="GO:0009317">
    <property type="term" value="C:acetyl-CoA carboxylase complex"/>
    <property type="evidence" value="ECO:0007669"/>
    <property type="project" value="InterPro"/>
</dbReference>
<dbReference type="InterPro" id="IPR000438">
    <property type="entry name" value="Acetyl_CoA_COase_Trfase_b_su"/>
</dbReference>
<sequence length="145" mass="15494">MGSVVGEKIAQLVNHCLAHQTPLLIISKSGGARMMEGSFSLMQMAKTSAKLLQLAQAKIPYISLLTDPTTGGVSASYAMLGDINMAEPGALIGFAGPRVIRETVGKALPKGFQTAEFLLAHGFLDIIVDRRKLKETLTLLLKMLV</sequence>
<dbReference type="Proteomes" id="UP000827092">
    <property type="component" value="Unassembled WGS sequence"/>
</dbReference>
<dbReference type="Pfam" id="PF01039">
    <property type="entry name" value="Carboxyl_trans"/>
    <property type="match status" value="1"/>
</dbReference>
<dbReference type="EMBL" id="JAFNEN010007110">
    <property type="protein sequence ID" value="KAG8155698.1"/>
    <property type="molecule type" value="Genomic_DNA"/>
</dbReference>
<evidence type="ECO:0000313" key="5">
    <source>
        <dbReference type="Proteomes" id="UP000827092"/>
    </source>
</evidence>
<dbReference type="PRINTS" id="PR01070">
    <property type="entry name" value="ACCCTRFRASEB"/>
</dbReference>
<keyword evidence="5" id="KW-1185">Reference proteome</keyword>